<keyword evidence="2" id="KW-1185">Reference proteome</keyword>
<comment type="caution">
    <text evidence="1">The sequence shown here is derived from an EMBL/GenBank/DDBJ whole genome shotgun (WGS) entry which is preliminary data.</text>
</comment>
<accession>A0ACC0P4R9</accession>
<proteinExistence type="predicted"/>
<dbReference type="EMBL" id="CM046391">
    <property type="protein sequence ID" value="KAI8560658.1"/>
    <property type="molecule type" value="Genomic_DNA"/>
</dbReference>
<organism evidence="1 2">
    <name type="scientific">Rhododendron molle</name>
    <name type="common">Chinese azalea</name>
    <name type="synonym">Azalea mollis</name>
    <dbReference type="NCBI Taxonomy" id="49168"/>
    <lineage>
        <taxon>Eukaryota</taxon>
        <taxon>Viridiplantae</taxon>
        <taxon>Streptophyta</taxon>
        <taxon>Embryophyta</taxon>
        <taxon>Tracheophyta</taxon>
        <taxon>Spermatophyta</taxon>
        <taxon>Magnoliopsida</taxon>
        <taxon>eudicotyledons</taxon>
        <taxon>Gunneridae</taxon>
        <taxon>Pentapetalae</taxon>
        <taxon>asterids</taxon>
        <taxon>Ericales</taxon>
        <taxon>Ericaceae</taxon>
        <taxon>Ericoideae</taxon>
        <taxon>Rhodoreae</taxon>
        <taxon>Rhododendron</taxon>
    </lineage>
</organism>
<sequence length="218" mass="23616">MAAVTPTKSLLHSSSSFPKSSFSSKTQFNSISFKKTQSGLEPIRSKSGNACFSGGEGVSRTRRRTERREEGLVVRCTAEGIERGLLVGGRGQEGKFVVPERFKVVALLACVMCLCNADRVVMSVAIVPLAAKHGWSSSFLGIVQLHESMVELDFTFKLSTNWEMVMCSGMRSTVLCTFELSDHASDGSDLISAMNGSRSLVVNSEVRITLHTTNPKSA</sequence>
<protein>
    <submittedName>
        <fullName evidence="1">Uncharacterized protein</fullName>
    </submittedName>
</protein>
<evidence type="ECO:0000313" key="1">
    <source>
        <dbReference type="EMBL" id="KAI8560658.1"/>
    </source>
</evidence>
<evidence type="ECO:0000313" key="2">
    <source>
        <dbReference type="Proteomes" id="UP001062846"/>
    </source>
</evidence>
<dbReference type="Proteomes" id="UP001062846">
    <property type="component" value="Chromosome 4"/>
</dbReference>
<name>A0ACC0P4R9_RHOML</name>
<gene>
    <name evidence="1" type="ORF">RHMOL_Rhmol04G0274500</name>
</gene>
<reference evidence="1" key="1">
    <citation type="submission" date="2022-02" db="EMBL/GenBank/DDBJ databases">
        <title>Plant Genome Project.</title>
        <authorList>
            <person name="Zhang R.-G."/>
        </authorList>
    </citation>
    <scope>NUCLEOTIDE SEQUENCE</scope>
    <source>
        <strain evidence="1">AT1</strain>
    </source>
</reference>